<evidence type="ECO:0000313" key="2">
    <source>
        <dbReference type="Proteomes" id="UP000516437"/>
    </source>
</evidence>
<sequence>MDASPPALVPSLPIGHGLVTKSTIMSPFRDSTLALAIRDIGLASAPPPIIPLAPFLKEVVVQDDFWRSKGKLKLNEVGITATVHGGKNWLSLQ</sequence>
<keyword evidence="2" id="KW-1185">Reference proteome</keyword>
<organism evidence="1 2">
    <name type="scientific">Morella rubra</name>
    <name type="common">Chinese bayberry</name>
    <dbReference type="NCBI Taxonomy" id="262757"/>
    <lineage>
        <taxon>Eukaryota</taxon>
        <taxon>Viridiplantae</taxon>
        <taxon>Streptophyta</taxon>
        <taxon>Embryophyta</taxon>
        <taxon>Tracheophyta</taxon>
        <taxon>Spermatophyta</taxon>
        <taxon>Magnoliopsida</taxon>
        <taxon>eudicotyledons</taxon>
        <taxon>Gunneridae</taxon>
        <taxon>Pentapetalae</taxon>
        <taxon>rosids</taxon>
        <taxon>fabids</taxon>
        <taxon>Fagales</taxon>
        <taxon>Myricaceae</taxon>
        <taxon>Morella</taxon>
    </lineage>
</organism>
<reference evidence="1 2" key="1">
    <citation type="journal article" date="2019" name="Plant Biotechnol. J.">
        <title>The red bayberry genome and genetic basis of sex determination.</title>
        <authorList>
            <person name="Jia H.M."/>
            <person name="Jia H.J."/>
            <person name="Cai Q.L."/>
            <person name="Wang Y."/>
            <person name="Zhao H.B."/>
            <person name="Yang W.F."/>
            <person name="Wang G.Y."/>
            <person name="Li Y.H."/>
            <person name="Zhan D.L."/>
            <person name="Shen Y.T."/>
            <person name="Niu Q.F."/>
            <person name="Chang L."/>
            <person name="Qiu J."/>
            <person name="Zhao L."/>
            <person name="Xie H.B."/>
            <person name="Fu W.Y."/>
            <person name="Jin J."/>
            <person name="Li X.W."/>
            <person name="Jiao Y."/>
            <person name="Zhou C.C."/>
            <person name="Tu T."/>
            <person name="Chai C.Y."/>
            <person name="Gao J.L."/>
            <person name="Fan L.J."/>
            <person name="van de Weg E."/>
            <person name="Wang J.Y."/>
            <person name="Gao Z.S."/>
        </authorList>
    </citation>
    <scope>NUCLEOTIDE SEQUENCE [LARGE SCALE GENOMIC DNA]</scope>
    <source>
        <tissue evidence="1">Leaves</tissue>
    </source>
</reference>
<evidence type="ECO:0000313" key="1">
    <source>
        <dbReference type="EMBL" id="KAB1212922.1"/>
    </source>
</evidence>
<dbReference type="Proteomes" id="UP000516437">
    <property type="component" value="Chromosome 5"/>
</dbReference>
<dbReference type="AlphaFoldDB" id="A0A6A1VJ33"/>
<protein>
    <submittedName>
        <fullName evidence="1">Uncharacterized protein</fullName>
    </submittedName>
</protein>
<accession>A0A6A1VJ33</accession>
<name>A0A6A1VJ33_9ROSI</name>
<gene>
    <name evidence="1" type="ORF">CJ030_MR5G010222</name>
</gene>
<dbReference type="EMBL" id="RXIC02000023">
    <property type="protein sequence ID" value="KAB1212922.1"/>
    <property type="molecule type" value="Genomic_DNA"/>
</dbReference>
<comment type="caution">
    <text evidence="1">The sequence shown here is derived from an EMBL/GenBank/DDBJ whole genome shotgun (WGS) entry which is preliminary data.</text>
</comment>
<proteinExistence type="predicted"/>